<dbReference type="RefSeq" id="WP_124539756.1">
    <property type="nucleotide sequence ID" value="NZ_QUSW01000002.1"/>
</dbReference>
<dbReference type="PROSITE" id="PS50914">
    <property type="entry name" value="BON"/>
    <property type="match status" value="1"/>
</dbReference>
<evidence type="ECO:0000256" key="1">
    <source>
        <dbReference type="SAM" id="SignalP"/>
    </source>
</evidence>
<dbReference type="EMBL" id="QUSW01000002">
    <property type="protein sequence ID" value="RQP24853.1"/>
    <property type="molecule type" value="Genomic_DNA"/>
</dbReference>
<accession>A0A3N7HSW0</accession>
<feature type="domain" description="BON" evidence="2">
    <location>
        <begin position="84"/>
        <end position="152"/>
    </location>
</feature>
<feature type="chain" id="PRO_5018215805" evidence="1">
    <location>
        <begin position="23"/>
        <end position="154"/>
    </location>
</feature>
<sequence>MARHARPWFAVALALAAGFASAEERANYFNDPFLQLTSGIASCPVPEGPLITETQRREQAHGRIERGTSCFQAGRCRLPNAYLYDKEIIPRVKKAVDFAANFADTSVWAEGQRRWVWLKGCVRSQEQSDALERLVRSIDDVENVINQLTIVPTP</sequence>
<name>A0A3N7HSW0_9BURK</name>
<feature type="signal peptide" evidence="1">
    <location>
        <begin position="1"/>
        <end position="22"/>
    </location>
</feature>
<proteinExistence type="predicted"/>
<dbReference type="OrthoDB" id="8593220at2"/>
<comment type="caution">
    <text evidence="3">The sequence shown here is derived from an EMBL/GenBank/DDBJ whole genome shotgun (WGS) entry which is preliminary data.</text>
</comment>
<reference evidence="3 4" key="1">
    <citation type="submission" date="2018-08" db="EMBL/GenBank/DDBJ databases">
        <authorList>
            <person name="Khan S.A."/>
            <person name="Jeon C.O."/>
            <person name="Chun B.H."/>
            <person name="Jeong S.E."/>
        </authorList>
    </citation>
    <scope>NUCLEOTIDE SEQUENCE [LARGE SCALE GENOMIC DNA]</scope>
    <source>
        <strain evidence="3 4">S-16</strain>
    </source>
</reference>
<dbReference type="Gene3D" id="3.30.1340.30">
    <property type="match status" value="1"/>
</dbReference>
<dbReference type="Pfam" id="PF04972">
    <property type="entry name" value="BON"/>
    <property type="match status" value="1"/>
</dbReference>
<gene>
    <name evidence="3" type="ORF">DZC73_08225</name>
</gene>
<keyword evidence="1" id="KW-0732">Signal</keyword>
<dbReference type="AlphaFoldDB" id="A0A3N7HSW0"/>
<keyword evidence="4" id="KW-1185">Reference proteome</keyword>
<evidence type="ECO:0000313" key="3">
    <source>
        <dbReference type="EMBL" id="RQP24853.1"/>
    </source>
</evidence>
<evidence type="ECO:0000259" key="2">
    <source>
        <dbReference type="PROSITE" id="PS50914"/>
    </source>
</evidence>
<dbReference type="Proteomes" id="UP000267464">
    <property type="component" value="Unassembled WGS sequence"/>
</dbReference>
<evidence type="ECO:0000313" key="4">
    <source>
        <dbReference type="Proteomes" id="UP000267464"/>
    </source>
</evidence>
<organism evidence="3 4">
    <name type="scientific">Piscinibacter terrae</name>
    <dbReference type="NCBI Taxonomy" id="2496871"/>
    <lineage>
        <taxon>Bacteria</taxon>
        <taxon>Pseudomonadati</taxon>
        <taxon>Pseudomonadota</taxon>
        <taxon>Betaproteobacteria</taxon>
        <taxon>Burkholderiales</taxon>
        <taxon>Sphaerotilaceae</taxon>
        <taxon>Piscinibacter</taxon>
    </lineage>
</organism>
<protein>
    <submittedName>
        <fullName evidence="3">BON domain-containing protein</fullName>
    </submittedName>
</protein>
<reference evidence="3 4" key="2">
    <citation type="submission" date="2018-12" db="EMBL/GenBank/DDBJ databases">
        <title>Rhizobacter gummiphilus sp. nov., a rubber-degrading bacterium isolated from the soil of a botanical garden in Japan.</title>
        <authorList>
            <person name="Shunsuke S.S."/>
        </authorList>
    </citation>
    <scope>NUCLEOTIDE SEQUENCE [LARGE SCALE GENOMIC DNA]</scope>
    <source>
        <strain evidence="3 4">S-16</strain>
    </source>
</reference>
<dbReference type="InterPro" id="IPR007055">
    <property type="entry name" value="BON_dom"/>
</dbReference>